<dbReference type="InterPro" id="IPR011249">
    <property type="entry name" value="Metalloenz_LuxS/M16"/>
</dbReference>
<gene>
    <name evidence="1" type="ORF">TA5114_00040</name>
</gene>
<protein>
    <submittedName>
        <fullName evidence="1">Protease3</fullName>
    </submittedName>
</protein>
<dbReference type="RefSeq" id="WP_058313291.1">
    <property type="nucleotide sequence ID" value="NZ_CYTO01000002.1"/>
</dbReference>
<keyword evidence="2" id="KW-1185">Reference proteome</keyword>
<dbReference type="OrthoDB" id="7860197at2"/>
<proteinExistence type="predicted"/>
<dbReference type="Gene3D" id="3.30.830.10">
    <property type="entry name" value="Metalloenzyme, LuxS/M16 peptidase-like"/>
    <property type="match status" value="1"/>
</dbReference>
<dbReference type="Proteomes" id="UP000051184">
    <property type="component" value="Unassembled WGS sequence"/>
</dbReference>
<dbReference type="GO" id="GO:0046872">
    <property type="term" value="F:metal ion binding"/>
    <property type="evidence" value="ECO:0007669"/>
    <property type="project" value="InterPro"/>
</dbReference>
<dbReference type="SUPFAM" id="SSF63411">
    <property type="entry name" value="LuxS/MPP-like metallohydrolase"/>
    <property type="match status" value="1"/>
</dbReference>
<evidence type="ECO:0000313" key="1">
    <source>
        <dbReference type="EMBL" id="CUK24264.1"/>
    </source>
</evidence>
<reference evidence="2" key="1">
    <citation type="submission" date="2015-09" db="EMBL/GenBank/DDBJ databases">
        <authorList>
            <person name="Rodrigo-Torres Lidia"/>
            <person name="Arahal R.David."/>
        </authorList>
    </citation>
    <scope>NUCLEOTIDE SEQUENCE [LARGE SCALE GENOMIC DNA]</scope>
    <source>
        <strain evidence="2">CECT 5114</strain>
    </source>
</reference>
<name>A0A0N7MB30_9RHOB</name>
<accession>A0A0N7MB30</accession>
<keyword evidence="1" id="KW-0378">Hydrolase</keyword>
<sequence length="434" mass="48546">MARLLVVMGVFLTLIAILFYTSPSLKPWSPIEIETEAFSQVILYPDEEAKDVQLALVYPNGEMANPYDEGLAHYLEHLVALRFLENFKTETFRHGNAWTNSYATAYFGSSKKERLTPFLQKLAETAAPLETDPVFAAEERDIVMREYEQGNAHTKTAQLYVGLVVDLLEDAPLSRSVIGTPEAINSYDLNVAKRLHARSHRLADATLLVHGNLGKRELEKVLSAVSYSQPSTLKPLPTPKGLPVTTERLTAAKTVSEISTDLVWRKLVRVSGCENPVVCNAKITTLERVLDSAARGGIAGPLRYDAFYARNFRFDIFNPETGVIEIQFSAVADKGVSHKDLLAEFERVLQDKLTSTIPTSTYDRIRTRLLDDWDTDDPDPEEEFDMAIGWLGDGLQPVTGRERKSAFESLTKEELEKFSGELAAPGRVVIRFVY</sequence>
<organism evidence="1 2">
    <name type="scientific">Cognatishimia activa</name>
    <dbReference type="NCBI Taxonomy" id="1715691"/>
    <lineage>
        <taxon>Bacteria</taxon>
        <taxon>Pseudomonadati</taxon>
        <taxon>Pseudomonadota</taxon>
        <taxon>Alphaproteobacteria</taxon>
        <taxon>Rhodobacterales</taxon>
        <taxon>Paracoccaceae</taxon>
        <taxon>Cognatishimia</taxon>
    </lineage>
</organism>
<keyword evidence="1" id="KW-0645">Protease</keyword>
<dbReference type="STRING" id="1715691.TA5113_00071"/>
<dbReference type="AlphaFoldDB" id="A0A0N7MB30"/>
<dbReference type="GO" id="GO:0006508">
    <property type="term" value="P:proteolysis"/>
    <property type="evidence" value="ECO:0007669"/>
    <property type="project" value="UniProtKB-KW"/>
</dbReference>
<evidence type="ECO:0000313" key="2">
    <source>
        <dbReference type="Proteomes" id="UP000051184"/>
    </source>
</evidence>
<dbReference type="EMBL" id="CYUE01000001">
    <property type="protein sequence ID" value="CUK24264.1"/>
    <property type="molecule type" value="Genomic_DNA"/>
</dbReference>
<dbReference type="GO" id="GO:0008233">
    <property type="term" value="F:peptidase activity"/>
    <property type="evidence" value="ECO:0007669"/>
    <property type="project" value="UniProtKB-KW"/>
</dbReference>